<proteinExistence type="predicted"/>
<sequence>MRTIGVLTTILGGLVLLGAIVLGLKSIPDIQRYLRISRM</sequence>
<dbReference type="RefSeq" id="WP_373320219.1">
    <property type="nucleotide sequence ID" value="NZ_BOPG01000012.1"/>
</dbReference>
<keyword evidence="2" id="KW-1185">Reference proteome</keyword>
<organism evidence="1 2">
    <name type="scientific">Virgisporangium aurantiacum</name>
    <dbReference type="NCBI Taxonomy" id="175570"/>
    <lineage>
        <taxon>Bacteria</taxon>
        <taxon>Bacillati</taxon>
        <taxon>Actinomycetota</taxon>
        <taxon>Actinomycetes</taxon>
        <taxon>Micromonosporales</taxon>
        <taxon>Micromonosporaceae</taxon>
        <taxon>Virgisporangium</taxon>
    </lineage>
</organism>
<evidence type="ECO:0000313" key="1">
    <source>
        <dbReference type="EMBL" id="GIJ54834.1"/>
    </source>
</evidence>
<dbReference type="Pfam" id="PF21833">
    <property type="entry name" value="DUF6893"/>
    <property type="match status" value="1"/>
</dbReference>
<evidence type="ECO:0000313" key="2">
    <source>
        <dbReference type="Proteomes" id="UP000612585"/>
    </source>
</evidence>
<protein>
    <submittedName>
        <fullName evidence="1">Uncharacterized protein</fullName>
    </submittedName>
</protein>
<dbReference type="Proteomes" id="UP000612585">
    <property type="component" value="Unassembled WGS sequence"/>
</dbReference>
<accession>A0A8J4DYE7</accession>
<comment type="caution">
    <text evidence="1">The sequence shown here is derived from an EMBL/GenBank/DDBJ whole genome shotgun (WGS) entry which is preliminary data.</text>
</comment>
<gene>
    <name evidence="1" type="ORF">Vau01_023500</name>
</gene>
<dbReference type="AlphaFoldDB" id="A0A8J4DYE7"/>
<reference evidence="1" key="1">
    <citation type="submission" date="2021-01" db="EMBL/GenBank/DDBJ databases">
        <title>Whole genome shotgun sequence of Virgisporangium aurantiacum NBRC 16421.</title>
        <authorList>
            <person name="Komaki H."/>
            <person name="Tamura T."/>
        </authorList>
    </citation>
    <scope>NUCLEOTIDE SEQUENCE</scope>
    <source>
        <strain evidence="1">NBRC 16421</strain>
    </source>
</reference>
<dbReference type="InterPro" id="IPR054188">
    <property type="entry name" value="DUF6893"/>
</dbReference>
<dbReference type="EMBL" id="BOPG01000012">
    <property type="protein sequence ID" value="GIJ54834.1"/>
    <property type="molecule type" value="Genomic_DNA"/>
</dbReference>
<name>A0A8J4DYE7_9ACTN</name>